<keyword evidence="1" id="KW-0732">Signal</keyword>
<dbReference type="Pfam" id="PF17479">
    <property type="entry name" value="DUF3048_C"/>
    <property type="match status" value="1"/>
</dbReference>
<evidence type="ECO:0000259" key="3">
    <source>
        <dbReference type="Pfam" id="PF17479"/>
    </source>
</evidence>
<dbReference type="SUPFAM" id="SSF159774">
    <property type="entry name" value="YerB-like"/>
    <property type="match status" value="1"/>
</dbReference>
<dbReference type="PROSITE" id="PS51257">
    <property type="entry name" value="PROKAR_LIPOPROTEIN"/>
    <property type="match status" value="1"/>
</dbReference>
<name>A0A4R8URA2_9MICO</name>
<reference evidence="4 5" key="1">
    <citation type="submission" date="2019-03" db="EMBL/GenBank/DDBJ databases">
        <title>Genomics of glacier-inhabiting Cryobacterium strains.</title>
        <authorList>
            <person name="Liu Q."/>
            <person name="Xin Y.-H."/>
        </authorList>
    </citation>
    <scope>NUCLEOTIDE SEQUENCE [LARGE SCALE GENOMIC DNA]</scope>
    <source>
        <strain evidence="4 5">HLT2-23</strain>
    </source>
</reference>
<feature type="domain" description="DUF3048" evidence="2">
    <location>
        <begin position="62"/>
        <end position="195"/>
    </location>
</feature>
<dbReference type="Proteomes" id="UP000298173">
    <property type="component" value="Unassembled WGS sequence"/>
</dbReference>
<evidence type="ECO:0000313" key="4">
    <source>
        <dbReference type="EMBL" id="TFB70564.1"/>
    </source>
</evidence>
<dbReference type="Pfam" id="PF11258">
    <property type="entry name" value="DUF3048"/>
    <property type="match status" value="1"/>
</dbReference>
<proteinExistence type="predicted"/>
<dbReference type="InterPro" id="IPR021416">
    <property type="entry name" value="DUF3048_N"/>
</dbReference>
<organism evidence="4 5">
    <name type="scientific">Cryobacterium glaciale</name>
    <dbReference type="NCBI Taxonomy" id="1259145"/>
    <lineage>
        <taxon>Bacteria</taxon>
        <taxon>Bacillati</taxon>
        <taxon>Actinomycetota</taxon>
        <taxon>Actinomycetes</taxon>
        <taxon>Micrococcales</taxon>
        <taxon>Microbacteriaceae</taxon>
        <taxon>Cryobacterium</taxon>
    </lineage>
</organism>
<accession>A0A4R8URA2</accession>
<dbReference type="InterPro" id="IPR023158">
    <property type="entry name" value="YerB-like_sf"/>
</dbReference>
<gene>
    <name evidence="4" type="ORF">E3O06_13965</name>
</gene>
<sequence>MTKIMTARRNGPRRAAGLLALIVPALLLSGCTGNAPAPSASPSGEAWTSGFVAAAATETAPLTGLTVAAGSSAHPSLAAKVDNHVAARPQVAIDRTDLVFEELVEGGITRYVAVWQSGIPDQVGPLRSIRPMDPDIIAPFGGLVAYSGGQQRFVDGMNATGQISAIFDYDTTGLFSRSKATAAPHNVILAATEFVNRNASVAPPAQQYAYAATIAGASAVVDGAPISVINTRFSNSSARSWTWNADAGAYLRTQDGAPDLTPEGAQLKATNVVVLRVNVTVDQSIPKTELIASGDASISSGGKTIAATWSKDSQTAPIRLVDGNGVTIRLAPGNTWFQLVPNGTGSVDLVP</sequence>
<feature type="signal peptide" evidence="1">
    <location>
        <begin position="1"/>
        <end position="35"/>
    </location>
</feature>
<feature type="domain" description="DUF3048" evidence="3">
    <location>
        <begin position="230"/>
        <end position="336"/>
    </location>
</feature>
<dbReference type="InterPro" id="IPR035328">
    <property type="entry name" value="DUF3048_C"/>
</dbReference>
<dbReference type="RefSeq" id="WP_134503997.1">
    <property type="nucleotide sequence ID" value="NZ_SOEY01000029.1"/>
</dbReference>
<dbReference type="OrthoDB" id="9779102at2"/>
<evidence type="ECO:0000259" key="2">
    <source>
        <dbReference type="Pfam" id="PF11258"/>
    </source>
</evidence>
<evidence type="ECO:0000256" key="1">
    <source>
        <dbReference type="SAM" id="SignalP"/>
    </source>
</evidence>
<comment type="caution">
    <text evidence="4">The sequence shown here is derived from an EMBL/GenBank/DDBJ whole genome shotgun (WGS) entry which is preliminary data.</text>
</comment>
<feature type="chain" id="PRO_5039420785" evidence="1">
    <location>
        <begin position="36"/>
        <end position="351"/>
    </location>
</feature>
<dbReference type="Gene3D" id="3.50.90.10">
    <property type="entry name" value="YerB-like"/>
    <property type="match status" value="1"/>
</dbReference>
<dbReference type="AlphaFoldDB" id="A0A4R8URA2"/>
<dbReference type="EMBL" id="SOEY01000029">
    <property type="protein sequence ID" value="TFB70564.1"/>
    <property type="molecule type" value="Genomic_DNA"/>
</dbReference>
<keyword evidence="5" id="KW-1185">Reference proteome</keyword>
<protein>
    <submittedName>
        <fullName evidence="4">DUF3048 domain-containing protein</fullName>
    </submittedName>
</protein>
<evidence type="ECO:0000313" key="5">
    <source>
        <dbReference type="Proteomes" id="UP000298173"/>
    </source>
</evidence>